<dbReference type="Proteomes" id="UP000663602">
    <property type="component" value="Chromosome"/>
</dbReference>
<dbReference type="EMBL" id="CP071410">
    <property type="protein sequence ID" value="QSW37894.1"/>
    <property type="molecule type" value="Genomic_DNA"/>
</dbReference>
<dbReference type="Gene3D" id="3.30.2350.10">
    <property type="entry name" value="Pseudouridine synthase"/>
    <property type="match status" value="1"/>
</dbReference>
<name>A0A974X7Q3_9PROT</name>
<dbReference type="GO" id="GO:0006396">
    <property type="term" value="P:RNA processing"/>
    <property type="evidence" value="ECO:0007669"/>
    <property type="project" value="UniProtKB-ARBA"/>
</dbReference>
<dbReference type="SUPFAM" id="SSF55120">
    <property type="entry name" value="Pseudouridine synthase"/>
    <property type="match status" value="1"/>
</dbReference>
<dbReference type="GO" id="GO:0140098">
    <property type="term" value="F:catalytic activity, acting on RNA"/>
    <property type="evidence" value="ECO:0007669"/>
    <property type="project" value="UniProtKB-ARBA"/>
</dbReference>
<reference evidence="1" key="1">
    <citation type="submission" date="2021-02" db="EMBL/GenBank/DDBJ databases">
        <authorList>
            <person name="Franco D."/>
        </authorList>
    </citation>
    <scope>NUCLEOTIDE SEQUENCE</scope>
    <source>
        <strain evidence="1">DICMUL</strain>
    </source>
</reference>
<protein>
    <submittedName>
        <fullName evidence="1">Uncharacterized protein</fullName>
    </submittedName>
</protein>
<gene>
    <name evidence="1" type="ORF">JSR02_00310</name>
</gene>
<proteinExistence type="predicted"/>
<evidence type="ECO:0000313" key="2">
    <source>
        <dbReference type="Proteomes" id="UP000663602"/>
    </source>
</evidence>
<dbReference type="GO" id="GO:0003723">
    <property type="term" value="F:RNA binding"/>
    <property type="evidence" value="ECO:0007669"/>
    <property type="project" value="InterPro"/>
</dbReference>
<dbReference type="GO" id="GO:0001522">
    <property type="term" value="P:pseudouridine synthesis"/>
    <property type="evidence" value="ECO:0007669"/>
    <property type="project" value="InterPro"/>
</dbReference>
<dbReference type="InterPro" id="IPR020103">
    <property type="entry name" value="PsdUridine_synth_cat_dom_sf"/>
</dbReference>
<evidence type="ECO:0000313" key="1">
    <source>
        <dbReference type="EMBL" id="QSW37894.1"/>
    </source>
</evidence>
<dbReference type="AlphaFoldDB" id="A0A974X7Q3"/>
<sequence>MLKIKPLVTFTHTHTTLIKCKTHTGKYHQIRKMLHTLGKPIVCNSFSPGKLMLTLYKIKFYNLNAPYN</sequence>
<organism evidence="1 2">
    <name type="scientific">Candidatus Vidania fulgoroideorum</name>
    <dbReference type="NCBI Taxonomy" id="881286"/>
    <lineage>
        <taxon>Bacteria</taxon>
        <taxon>Pseudomonadati</taxon>
        <taxon>Pseudomonadota</taxon>
        <taxon>Betaproteobacteria</taxon>
        <taxon>Candidatus Vidania</taxon>
    </lineage>
</organism>
<dbReference type="GO" id="GO:0009982">
    <property type="term" value="F:pseudouridine synthase activity"/>
    <property type="evidence" value="ECO:0007669"/>
    <property type="project" value="InterPro"/>
</dbReference>
<accession>A0A974X7Q3</accession>
<reference evidence="1" key="2">
    <citation type="submission" date="2021-03" db="EMBL/GenBank/DDBJ databases">
        <title>Alternative transmission patterns in independently acquired nutritional co-symbionts of Dictyopharidae planthoppers.</title>
        <authorList>
            <person name="Michalik A."/>
            <person name="Lukasik P."/>
        </authorList>
    </citation>
    <scope>NUCLEOTIDE SEQUENCE</scope>
    <source>
        <strain evidence="1">DICMUL</strain>
    </source>
</reference>